<keyword evidence="5" id="KW-1185">Reference proteome</keyword>
<dbReference type="PANTHER" id="PTHR16255:SF1">
    <property type="entry name" value="REQUIRED FOR MEIOTIC NUCLEAR DIVISION PROTEIN 1 HOMOLOG"/>
    <property type="match status" value="1"/>
</dbReference>
<evidence type="ECO:0000259" key="3">
    <source>
        <dbReference type="Pfam" id="PF02582"/>
    </source>
</evidence>
<dbReference type="PANTHER" id="PTHR16255">
    <property type="entry name" value="REQUIRED FOR MEIOTIC NUCLEAR DIVISION PROTEIN 1 HOMOLOG"/>
    <property type="match status" value="1"/>
</dbReference>
<dbReference type="GO" id="GO:0070131">
    <property type="term" value="P:positive regulation of mitochondrial translation"/>
    <property type="evidence" value="ECO:0007669"/>
    <property type="project" value="TreeGrafter"/>
</dbReference>
<name>A0A7R9A9Z0_9CRUS</name>
<sequence length="305" mass="35320">MKRIPRKKRSLTAAEQGKTSDQSFLVVSYATCEAYDLEALSSDLRSGGLYRPVFEQDAEVLQEMEIVHMRATYQIEEEPREIFFFPEGSVVFWNVSVLERLSVLKTIRAHETGSYPESMVLEEVEILHYLNAPNVNKTRFNNGKIQFCGKTGSALEKYTFSNALALSVKLGIWEAMLSEYADSIEFIHDDMKKRARIRISRSEVLQKMGALFALRHGINLGTDLLDTPDFYWDREDLEVLYRKTCNNLSITQRTRVMNEKLNHCCELMELLGTHLNDLHHVRLELMIIALIMIEVIFELLHFFAR</sequence>
<dbReference type="InterPro" id="IPR003734">
    <property type="entry name" value="DUF155"/>
</dbReference>
<organism evidence="4">
    <name type="scientific">Darwinula stevensoni</name>
    <dbReference type="NCBI Taxonomy" id="69355"/>
    <lineage>
        <taxon>Eukaryota</taxon>
        <taxon>Metazoa</taxon>
        <taxon>Ecdysozoa</taxon>
        <taxon>Arthropoda</taxon>
        <taxon>Crustacea</taxon>
        <taxon>Oligostraca</taxon>
        <taxon>Ostracoda</taxon>
        <taxon>Podocopa</taxon>
        <taxon>Podocopida</taxon>
        <taxon>Darwinulocopina</taxon>
        <taxon>Darwinuloidea</taxon>
        <taxon>Darwinulidae</taxon>
        <taxon>Darwinula</taxon>
    </lineage>
</organism>
<protein>
    <recommendedName>
        <fullName evidence="3">DUF155 domain-containing protein</fullName>
    </recommendedName>
</protein>
<dbReference type="AlphaFoldDB" id="A0A7R9A9Z0"/>
<evidence type="ECO:0000313" key="5">
    <source>
        <dbReference type="Proteomes" id="UP000677054"/>
    </source>
</evidence>
<dbReference type="GO" id="GO:0005739">
    <property type="term" value="C:mitochondrion"/>
    <property type="evidence" value="ECO:0007669"/>
    <property type="project" value="UniProtKB-ARBA"/>
</dbReference>
<dbReference type="InterPro" id="IPR051624">
    <property type="entry name" value="RMD1/Sad1-interacting"/>
</dbReference>
<dbReference type="OrthoDB" id="242766at2759"/>
<dbReference type="EMBL" id="CAJPEV010002743">
    <property type="protein sequence ID" value="CAG0897900.1"/>
    <property type="molecule type" value="Genomic_DNA"/>
</dbReference>
<keyword evidence="2" id="KW-0812">Transmembrane</keyword>
<dbReference type="EMBL" id="LR902260">
    <property type="protein sequence ID" value="CAD7250237.1"/>
    <property type="molecule type" value="Genomic_DNA"/>
</dbReference>
<evidence type="ECO:0000313" key="4">
    <source>
        <dbReference type="EMBL" id="CAD7250237.1"/>
    </source>
</evidence>
<keyword evidence="2" id="KW-1133">Transmembrane helix</keyword>
<evidence type="ECO:0000256" key="2">
    <source>
        <dbReference type="SAM" id="Phobius"/>
    </source>
</evidence>
<feature type="transmembrane region" description="Helical" evidence="2">
    <location>
        <begin position="285"/>
        <end position="304"/>
    </location>
</feature>
<accession>A0A7R9A9Z0</accession>
<dbReference type="Pfam" id="PF02582">
    <property type="entry name" value="DUF155"/>
    <property type="match status" value="1"/>
</dbReference>
<evidence type="ECO:0000256" key="1">
    <source>
        <dbReference type="ARBA" id="ARBA00008306"/>
    </source>
</evidence>
<reference evidence="4" key="1">
    <citation type="submission" date="2020-11" db="EMBL/GenBank/DDBJ databases">
        <authorList>
            <person name="Tran Van P."/>
        </authorList>
    </citation>
    <scope>NUCLEOTIDE SEQUENCE</scope>
</reference>
<keyword evidence="2" id="KW-0472">Membrane</keyword>
<proteinExistence type="inferred from homology"/>
<comment type="similarity">
    <text evidence="1">Belongs to the RMD1/sif2 family.</text>
</comment>
<gene>
    <name evidence="4" type="ORF">DSTB1V02_LOCUS10019</name>
</gene>
<feature type="domain" description="DUF155" evidence="3">
    <location>
        <begin position="82"/>
        <end position="258"/>
    </location>
</feature>
<dbReference type="Proteomes" id="UP000677054">
    <property type="component" value="Unassembled WGS sequence"/>
</dbReference>